<evidence type="ECO:0000259" key="3">
    <source>
        <dbReference type="Pfam" id="PF02678"/>
    </source>
</evidence>
<organism evidence="4 5">
    <name type="scientific">Streptomyces tubbatahanensis</name>
    <dbReference type="NCBI Taxonomy" id="2923272"/>
    <lineage>
        <taxon>Bacteria</taxon>
        <taxon>Bacillati</taxon>
        <taxon>Actinomycetota</taxon>
        <taxon>Actinomycetes</taxon>
        <taxon>Kitasatosporales</taxon>
        <taxon>Streptomycetaceae</taxon>
        <taxon>Streptomyces</taxon>
    </lineage>
</organism>
<keyword evidence="5" id="KW-1185">Reference proteome</keyword>
<gene>
    <name evidence="4" type="ORF">MMF93_10380</name>
</gene>
<evidence type="ECO:0000313" key="5">
    <source>
        <dbReference type="Proteomes" id="UP001202244"/>
    </source>
</evidence>
<name>A0ABY3XR02_9ACTN</name>
<evidence type="ECO:0000256" key="2">
    <source>
        <dbReference type="RuleBase" id="RU003457"/>
    </source>
</evidence>
<dbReference type="PIRSF" id="PIRSF006232">
    <property type="entry name" value="Pirin"/>
    <property type="match status" value="1"/>
</dbReference>
<dbReference type="InterPro" id="IPR003829">
    <property type="entry name" value="Pirin_N_dom"/>
</dbReference>
<comment type="similarity">
    <text evidence="1 2">Belongs to the pirin family.</text>
</comment>
<dbReference type="Proteomes" id="UP001202244">
    <property type="component" value="Chromosome"/>
</dbReference>
<sequence length="226" mass="24601">MAQVVWRAADRYRGGEAEAGIETRHAFSFSGFYDPGNVGFGLLVACNEERLAPGAGFAQHPHRDIEIVTWVLQGELEHRDSAGRDAVVRPGDVQRLGAGSGVRHTERNAGSGPLRFVQMWLVPGAFGTEPEYEVVRGIADNTPFALPRTEAVLHVRRLADGERTAVPDAAFGYVHVARGQALLDGGDTVLHEGDAARLTDPRERELCARGGAELLLWEMHAEPRYG</sequence>
<dbReference type="Gene3D" id="2.60.120.10">
    <property type="entry name" value="Jelly Rolls"/>
    <property type="match status" value="2"/>
</dbReference>
<dbReference type="RefSeq" id="WP_242750908.1">
    <property type="nucleotide sequence ID" value="NZ_CP093846.1"/>
</dbReference>
<dbReference type="InterPro" id="IPR014710">
    <property type="entry name" value="RmlC-like_jellyroll"/>
</dbReference>
<dbReference type="PANTHER" id="PTHR43212">
    <property type="entry name" value="QUERCETIN 2,3-DIOXYGENASE"/>
    <property type="match status" value="1"/>
</dbReference>
<dbReference type="InterPro" id="IPR011051">
    <property type="entry name" value="RmlC_Cupin_sf"/>
</dbReference>
<dbReference type="SUPFAM" id="SSF51182">
    <property type="entry name" value="RmlC-like cupins"/>
    <property type="match status" value="1"/>
</dbReference>
<dbReference type="EMBL" id="CP093846">
    <property type="protein sequence ID" value="UNS96872.1"/>
    <property type="molecule type" value="Genomic_DNA"/>
</dbReference>
<dbReference type="Pfam" id="PF02678">
    <property type="entry name" value="Pirin"/>
    <property type="match status" value="1"/>
</dbReference>
<proteinExistence type="inferred from homology"/>
<feature type="domain" description="Pirin N-terminal" evidence="3">
    <location>
        <begin position="18"/>
        <end position="121"/>
    </location>
</feature>
<dbReference type="PANTHER" id="PTHR43212:SF3">
    <property type="entry name" value="QUERCETIN 2,3-DIOXYGENASE"/>
    <property type="match status" value="1"/>
</dbReference>
<evidence type="ECO:0000313" key="4">
    <source>
        <dbReference type="EMBL" id="UNS96872.1"/>
    </source>
</evidence>
<protein>
    <submittedName>
        <fullName evidence="4">Pirin family protein</fullName>
    </submittedName>
</protein>
<accession>A0ABY3XR02</accession>
<evidence type="ECO:0000256" key="1">
    <source>
        <dbReference type="ARBA" id="ARBA00008416"/>
    </source>
</evidence>
<dbReference type="InterPro" id="IPR012093">
    <property type="entry name" value="Pirin"/>
</dbReference>
<reference evidence="4 5" key="1">
    <citation type="journal article" date="2023" name="Microbiol. Spectr.">
        <title>Synergy between Genome Mining, Metabolomics, and Bioinformatics Uncovers Antibacterial Chlorinated Carbazole Alkaloids and Their Biosynthetic Gene Cluster from Streptomyces tubbatahanensis sp. nov., a Novel Actinomycete Isolated from Sulu Sea, Philippines.</title>
        <authorList>
            <person name="Tenebro C.P."/>
            <person name="Trono D.J.V.L."/>
            <person name="Balida L.A.P."/>
            <person name="Bayog L.K.A."/>
            <person name="Bruna J.R."/>
            <person name="Sabido E.M."/>
            <person name="Caspe D.P.C."/>
            <person name="de Los Santos E.L.C."/>
            <person name="Saludes J.P."/>
            <person name="Dalisay D.S."/>
        </authorList>
    </citation>
    <scope>NUCLEOTIDE SEQUENCE [LARGE SCALE GENOMIC DNA]</scope>
    <source>
        <strain evidence="4 5">DSD3025</strain>
    </source>
</reference>